<accession>A0A9P6DVP7</accession>
<dbReference type="PANTHER" id="PTHR22427">
    <property type="entry name" value="GH15728P"/>
    <property type="match status" value="1"/>
</dbReference>
<comment type="caution">
    <text evidence="3">The sequence shown here is derived from an EMBL/GenBank/DDBJ whole genome shotgun (WGS) entry which is preliminary data.</text>
</comment>
<dbReference type="InterPro" id="IPR000210">
    <property type="entry name" value="BTB/POZ_dom"/>
</dbReference>
<sequence length="780" mass="84243">MSAPPPAGSATASSAAKSTGAWLNDLKGLFDHAKERFPDVVWEMLPEEAGSADEEVWGHKAMIYARAPPSFLAQYFDVRPNGASRIYSASPGQDLGPNPTQSTFSLAIVEQPTTSRTPSPSRAHLYSPSSSHPTNTLLRLTTAISPSLFSNQLEYIYTGKGIGAAFEFLFDSPEGIDGAVDVDATRIDKLRKDLVFMWRSRLYSDVKIALTGPFSPDSEEATAVFSSHRFILASRSSYFRALFLSGFASVTPTSSSGPITITLPSPPFTPASLHFTLGFIYAGTLNFSHRTFDLTTAFQIYRSAAYLSLTSLQSEIESRIVEEMTHGLFHAYLTFEEYEKVTGGRWGVGGSKCKQCTRRIPRILEFATSEDIKNTILDRGARRALVGLFGEGWVTPEFAALPPKSRATALKGVYARTTPQNLFPLLFAAESALAKVESPGIRDQPWADMLKDLIVQARKKMDDVLCSQCEDVFEQEEWLAILENDGVRFDDGDKVRWVMDSLRRGLGDTNAGIVYQTLVSSVLLRPHPTSASVHAATLLSSTSPIRSQVERARLDILRWLRKRWVGVRLANGFNSLDGWALKEISDELDVPVDDLLAPPPSKGGLTPQSSIESASSPRPNQDVDTASIASSQANAPPPNRSVAQTTVQNSAEAQRDPLASSRSSVASSVSVSSVRTAGTAQARARPSNPTSSPSVPRNPPPRTRVENTSPRPGNSSLTPPNGRPKSLAPSIASVRSVSSARSGTSTTSTLGKARVSLAPKTPIQPFRAIAPVTAAFAGVK</sequence>
<reference evidence="3" key="1">
    <citation type="journal article" date="2020" name="Nat. Commun.">
        <title>Large-scale genome sequencing of mycorrhizal fungi provides insights into the early evolution of symbiotic traits.</title>
        <authorList>
            <person name="Miyauchi S."/>
            <person name="Kiss E."/>
            <person name="Kuo A."/>
            <person name="Drula E."/>
            <person name="Kohler A."/>
            <person name="Sanchez-Garcia M."/>
            <person name="Morin E."/>
            <person name="Andreopoulos B."/>
            <person name="Barry K.W."/>
            <person name="Bonito G."/>
            <person name="Buee M."/>
            <person name="Carver A."/>
            <person name="Chen C."/>
            <person name="Cichocki N."/>
            <person name="Clum A."/>
            <person name="Culley D."/>
            <person name="Crous P.W."/>
            <person name="Fauchery L."/>
            <person name="Girlanda M."/>
            <person name="Hayes R.D."/>
            <person name="Keri Z."/>
            <person name="LaButti K."/>
            <person name="Lipzen A."/>
            <person name="Lombard V."/>
            <person name="Magnuson J."/>
            <person name="Maillard F."/>
            <person name="Murat C."/>
            <person name="Nolan M."/>
            <person name="Ohm R.A."/>
            <person name="Pangilinan J."/>
            <person name="Pereira M.F."/>
            <person name="Perotto S."/>
            <person name="Peter M."/>
            <person name="Pfister S."/>
            <person name="Riley R."/>
            <person name="Sitrit Y."/>
            <person name="Stielow J.B."/>
            <person name="Szollosi G."/>
            <person name="Zifcakova L."/>
            <person name="Stursova M."/>
            <person name="Spatafora J.W."/>
            <person name="Tedersoo L."/>
            <person name="Vaario L.M."/>
            <person name="Yamada A."/>
            <person name="Yan M."/>
            <person name="Wang P."/>
            <person name="Xu J."/>
            <person name="Bruns T."/>
            <person name="Baldrian P."/>
            <person name="Vilgalys R."/>
            <person name="Dunand C."/>
            <person name="Henrissat B."/>
            <person name="Grigoriev I.V."/>
            <person name="Hibbett D."/>
            <person name="Nagy L.G."/>
            <person name="Martin F.M."/>
        </authorList>
    </citation>
    <scope>NUCLEOTIDE SEQUENCE</scope>
    <source>
        <strain evidence="3">UP504</strain>
    </source>
</reference>
<protein>
    <recommendedName>
        <fullName evidence="2">BTB domain-containing protein</fullName>
    </recommendedName>
</protein>
<dbReference type="SUPFAM" id="SSF54695">
    <property type="entry name" value="POZ domain"/>
    <property type="match status" value="1"/>
</dbReference>
<evidence type="ECO:0000313" key="4">
    <source>
        <dbReference type="Proteomes" id="UP000886523"/>
    </source>
</evidence>
<feature type="region of interest" description="Disordered" evidence="1">
    <location>
        <begin position="111"/>
        <end position="130"/>
    </location>
</feature>
<feature type="compositionally biased region" description="Polar residues" evidence="1">
    <location>
        <begin position="606"/>
        <end position="634"/>
    </location>
</feature>
<dbReference type="InterPro" id="IPR011333">
    <property type="entry name" value="SKP1/BTB/POZ_sf"/>
</dbReference>
<gene>
    <name evidence="3" type="ORF">BS47DRAFT_1393787</name>
</gene>
<dbReference type="EMBL" id="MU128980">
    <property type="protein sequence ID" value="KAF9512903.1"/>
    <property type="molecule type" value="Genomic_DNA"/>
</dbReference>
<evidence type="ECO:0000256" key="1">
    <source>
        <dbReference type="SAM" id="MobiDB-lite"/>
    </source>
</evidence>
<evidence type="ECO:0000313" key="3">
    <source>
        <dbReference type="EMBL" id="KAF9512903.1"/>
    </source>
</evidence>
<proteinExistence type="predicted"/>
<name>A0A9P6DVP7_9AGAM</name>
<dbReference type="SMART" id="SM00225">
    <property type="entry name" value="BTB"/>
    <property type="match status" value="1"/>
</dbReference>
<dbReference type="Gene3D" id="3.30.710.10">
    <property type="entry name" value="Potassium Channel Kv1.1, Chain A"/>
    <property type="match status" value="1"/>
</dbReference>
<dbReference type="AlphaFoldDB" id="A0A9P6DVP7"/>
<feature type="domain" description="BTB" evidence="2">
    <location>
        <begin position="204"/>
        <end position="289"/>
    </location>
</feature>
<feature type="compositionally biased region" description="Low complexity" evidence="1">
    <location>
        <begin position="730"/>
        <end position="749"/>
    </location>
</feature>
<keyword evidence="4" id="KW-1185">Reference proteome</keyword>
<dbReference type="PROSITE" id="PS50097">
    <property type="entry name" value="BTB"/>
    <property type="match status" value="1"/>
</dbReference>
<feature type="region of interest" description="Disordered" evidence="1">
    <location>
        <begin position="592"/>
        <end position="760"/>
    </location>
</feature>
<feature type="compositionally biased region" description="Polar residues" evidence="1">
    <location>
        <begin position="706"/>
        <end position="719"/>
    </location>
</feature>
<organism evidence="3 4">
    <name type="scientific">Hydnum rufescens UP504</name>
    <dbReference type="NCBI Taxonomy" id="1448309"/>
    <lineage>
        <taxon>Eukaryota</taxon>
        <taxon>Fungi</taxon>
        <taxon>Dikarya</taxon>
        <taxon>Basidiomycota</taxon>
        <taxon>Agaricomycotina</taxon>
        <taxon>Agaricomycetes</taxon>
        <taxon>Cantharellales</taxon>
        <taxon>Hydnaceae</taxon>
        <taxon>Hydnum</taxon>
    </lineage>
</organism>
<feature type="compositionally biased region" description="Low complexity" evidence="1">
    <location>
        <begin position="659"/>
        <end position="675"/>
    </location>
</feature>
<dbReference type="PANTHER" id="PTHR22427:SF7">
    <property type="entry name" value="GH15728P"/>
    <property type="match status" value="1"/>
</dbReference>
<dbReference type="Pfam" id="PF00651">
    <property type="entry name" value="BTB"/>
    <property type="match status" value="1"/>
</dbReference>
<dbReference type="CDD" id="cd18186">
    <property type="entry name" value="BTB_POZ_ZBTB_KLHL-like"/>
    <property type="match status" value="1"/>
</dbReference>
<dbReference type="Proteomes" id="UP000886523">
    <property type="component" value="Unassembled WGS sequence"/>
</dbReference>
<feature type="compositionally biased region" description="Polar residues" evidence="1">
    <location>
        <begin position="641"/>
        <end position="652"/>
    </location>
</feature>
<feature type="compositionally biased region" description="Polar residues" evidence="1">
    <location>
        <begin position="111"/>
        <end position="120"/>
    </location>
</feature>
<feature type="compositionally biased region" description="Low complexity" evidence="1">
    <location>
        <begin position="685"/>
        <end position="695"/>
    </location>
</feature>
<dbReference type="OrthoDB" id="2130750at2759"/>
<evidence type="ECO:0000259" key="2">
    <source>
        <dbReference type="PROSITE" id="PS50097"/>
    </source>
</evidence>